<gene>
    <name evidence="1" type="ORF">B0H98_103135</name>
</gene>
<protein>
    <submittedName>
        <fullName evidence="1">Uncharacterized protein DUF808</fullName>
    </submittedName>
</protein>
<dbReference type="InterPro" id="IPR008526">
    <property type="entry name" value="YedI"/>
</dbReference>
<comment type="caution">
    <text evidence="1">The sequence shown here is derived from an EMBL/GenBank/DDBJ whole genome shotgun (WGS) entry which is preliminary data.</text>
</comment>
<dbReference type="EMBL" id="PVTK01000003">
    <property type="protein sequence ID" value="PRY65192.1"/>
    <property type="molecule type" value="Genomic_DNA"/>
</dbReference>
<dbReference type="Pfam" id="PF05661">
    <property type="entry name" value="DUF808"/>
    <property type="match status" value="1"/>
</dbReference>
<evidence type="ECO:0000313" key="2">
    <source>
        <dbReference type="Proteomes" id="UP000237647"/>
    </source>
</evidence>
<name>A0A2T0V4U1_9GAMM</name>
<reference evidence="1 2" key="1">
    <citation type="submission" date="2018-03" db="EMBL/GenBank/DDBJ databases">
        <title>Genomic Encyclopedia of Type Strains, Phase III (KMG-III): the genomes of soil and plant-associated and newly described type strains.</title>
        <authorList>
            <person name="Whitman W."/>
        </authorList>
    </citation>
    <scope>NUCLEOTIDE SEQUENCE [LARGE SCALE GENOMIC DNA]</scope>
    <source>
        <strain evidence="1 2">CGMCC 1.12152</strain>
    </source>
</reference>
<dbReference type="Proteomes" id="UP000237647">
    <property type="component" value="Unassembled WGS sequence"/>
</dbReference>
<organism evidence="1 2">
    <name type="scientific">Vreelandella songnenensis</name>
    <dbReference type="NCBI Taxonomy" id="1176243"/>
    <lineage>
        <taxon>Bacteria</taxon>
        <taxon>Pseudomonadati</taxon>
        <taxon>Pseudomonadota</taxon>
        <taxon>Gammaproteobacteria</taxon>
        <taxon>Oceanospirillales</taxon>
        <taxon>Halomonadaceae</taxon>
        <taxon>Vreelandella</taxon>
    </lineage>
</organism>
<dbReference type="RefSeq" id="WP_106374374.1">
    <property type="nucleotide sequence ID" value="NZ_PVTK01000003.1"/>
</dbReference>
<keyword evidence="2" id="KW-1185">Reference proteome</keyword>
<sequence length="68" mass="7070">MVIDGLIGLLDDITALAKLSAASLDDVSAAAGRATAKAAEIFALADGDRFCKRGCVFRHVTSFSVTVR</sequence>
<accession>A0A2T0V4U1</accession>
<evidence type="ECO:0000313" key="1">
    <source>
        <dbReference type="EMBL" id="PRY65192.1"/>
    </source>
</evidence>
<proteinExistence type="predicted"/>
<dbReference type="AlphaFoldDB" id="A0A2T0V4U1"/>